<dbReference type="AlphaFoldDB" id="A0A7U6GHH1"/>
<evidence type="ECO:0000313" key="2">
    <source>
        <dbReference type="EMBL" id="BAO43679.1"/>
    </source>
</evidence>
<dbReference type="GO" id="GO:0008761">
    <property type="term" value="F:UDP-N-acetylglucosamine 2-epimerase activity"/>
    <property type="evidence" value="ECO:0007669"/>
    <property type="project" value="UniProtKB-EC"/>
</dbReference>
<dbReference type="Proteomes" id="UP000031631">
    <property type="component" value="Chromosome"/>
</dbReference>
<dbReference type="SUPFAM" id="SSF53756">
    <property type="entry name" value="UDP-Glycosyltransferase/glycogen phosphorylase"/>
    <property type="match status" value="1"/>
</dbReference>
<proteinExistence type="predicted"/>
<dbReference type="InterPro" id="IPR003331">
    <property type="entry name" value="UDP_GlcNAc_Epimerase_2_dom"/>
</dbReference>
<name>A0A7U6GHH1_9GAMM</name>
<dbReference type="PANTHER" id="PTHR43174:SF3">
    <property type="entry name" value="UDP-N-ACETYLGLUCOSAMINE 2-EPIMERASE"/>
    <property type="match status" value="1"/>
</dbReference>
<dbReference type="GO" id="GO:0006047">
    <property type="term" value="P:UDP-N-acetylglucosamine metabolic process"/>
    <property type="evidence" value="ECO:0007669"/>
    <property type="project" value="InterPro"/>
</dbReference>
<gene>
    <name evidence="2" type="ORF">TBH_C0741</name>
</gene>
<reference evidence="2 3" key="1">
    <citation type="journal article" date="2014" name="PLoS ONE">
        <title>Physiological and genomic features of a novel sulfur-oxidizing gammaproteobacterium belonging to a previously uncultivated symbiotic lineage isolated from a hydrothermal vent.</title>
        <authorList>
            <person name="Nunoura T."/>
            <person name="Takaki Y."/>
            <person name="Kazama H."/>
            <person name="Kakuta J."/>
            <person name="Shimamura S."/>
            <person name="Makita H."/>
            <person name="Hirai M."/>
            <person name="Miyazaki M."/>
            <person name="Takai K."/>
        </authorList>
    </citation>
    <scope>NUCLEOTIDE SEQUENCE [LARGE SCALE GENOMIC DNA]</scope>
    <source>
        <strain evidence="2 3">Hiromi1</strain>
    </source>
</reference>
<dbReference type="Gene3D" id="3.40.50.2000">
    <property type="entry name" value="Glycogen Phosphorylase B"/>
    <property type="match status" value="2"/>
</dbReference>
<dbReference type="RefSeq" id="WP_041065622.1">
    <property type="nucleotide sequence ID" value="NZ_AP012273.1"/>
</dbReference>
<dbReference type="OrthoDB" id="9803238at2"/>
<dbReference type="CDD" id="cd03786">
    <property type="entry name" value="GTB_UDP-GlcNAc_2-Epimerase"/>
    <property type="match status" value="1"/>
</dbReference>
<dbReference type="NCBIfam" id="TIGR03568">
    <property type="entry name" value="NeuC_NnaA"/>
    <property type="match status" value="1"/>
</dbReference>
<accession>A0A7U6GHH1</accession>
<evidence type="ECO:0000259" key="1">
    <source>
        <dbReference type="Pfam" id="PF02350"/>
    </source>
</evidence>
<dbReference type="EMBL" id="AP012273">
    <property type="protein sequence ID" value="BAO43679.1"/>
    <property type="molecule type" value="Genomic_DNA"/>
</dbReference>
<feature type="domain" description="UDP-N-acetylglucosamine 2-epimerase" evidence="1">
    <location>
        <begin position="24"/>
        <end position="370"/>
    </location>
</feature>
<dbReference type="GO" id="GO:0004553">
    <property type="term" value="F:hydrolase activity, hydrolyzing O-glycosyl compounds"/>
    <property type="evidence" value="ECO:0007669"/>
    <property type="project" value="InterPro"/>
</dbReference>
<sequence>MSRKVCVLTSTRADYGLLRWLMKEVSSSLRLELQVIAAGMHLSEKYGQTWHEIEDDGFNIDERVSMDLEEDSPLAVSRAMGQALIGFAGALDKLQPDILMLLGDRFEILAAASAALLAGIPVGHIHGGEVTEGAMDESLRHAITKMSQLHFVAARSYQRRVLQMGEIPEQVYLVGGLGVDAIQRQPLLKRSELEKSLGHALGKSNLLVTWHPETLLDSAAGSGSLDALLAVLEEQKNTHIIITLPNADPGNNLIRQRMEDFAASHEHVFAHASLGQLRYLSLLKIADAVLGNSSSGLLEAPTLGTPTVNIGDRQRGRLRADSVIDCKGYRQDIRAALDKAMSPAFQEMAANVENPYGRGGAASRIVEILESLSLDGLLLKPFNDLSFEMPETSR</sequence>
<evidence type="ECO:0000313" key="3">
    <source>
        <dbReference type="Proteomes" id="UP000031631"/>
    </source>
</evidence>
<keyword evidence="2" id="KW-0413">Isomerase</keyword>
<dbReference type="InterPro" id="IPR020004">
    <property type="entry name" value="UDP-GlcNAc_Epase"/>
</dbReference>
<protein>
    <submittedName>
        <fullName evidence="2">UDP-N-acetylglucosamine 2-epimerase</fullName>
        <ecNumber evidence="2">5.1.3.14</ecNumber>
    </submittedName>
</protein>
<organism evidence="2 3">
    <name type="scientific">Thiolapillus brandeum</name>
    <dbReference type="NCBI Taxonomy" id="1076588"/>
    <lineage>
        <taxon>Bacteria</taxon>
        <taxon>Pseudomonadati</taxon>
        <taxon>Pseudomonadota</taxon>
        <taxon>Gammaproteobacteria</taxon>
        <taxon>Chromatiales</taxon>
        <taxon>Sedimenticolaceae</taxon>
        <taxon>Thiolapillus</taxon>
    </lineage>
</organism>
<dbReference type="KEGG" id="tbn:TBH_C0741"/>
<keyword evidence="3" id="KW-1185">Reference proteome</keyword>
<dbReference type="PANTHER" id="PTHR43174">
    <property type="entry name" value="UDP-N-ACETYLGLUCOSAMINE 2-EPIMERASE"/>
    <property type="match status" value="1"/>
</dbReference>
<dbReference type="EC" id="5.1.3.14" evidence="2"/>
<dbReference type="Pfam" id="PF02350">
    <property type="entry name" value="Epimerase_2"/>
    <property type="match status" value="1"/>
</dbReference>
<dbReference type="InterPro" id="IPR029767">
    <property type="entry name" value="WecB-like"/>
</dbReference>